<keyword evidence="8" id="KW-0812">Transmembrane</keyword>
<sequence>MSSILYKIFFLTIFWYFYKLPYYYTVARRTGLPVFLCPVTPANPAWLVFAAILQPWLACHLPRFVYNRLRPCIYGWEFRERWAMQTELGRSFVLAAPGGVEVWTADPEAAIQILSRRKDFLQMEIAARIMSLFGHNVTSSDGDEWQRHRKIVAPVLNERIMAAVWDESRNQARQMMDAFTNKGEKERAETNVALEGLKTLAINVMVTVAYGVRTPWALAVSYEKAPPGHSISFMETMSSIVNNLIPAAFISSYVLSQPFMPAGLKKLGDAKREFPLYAHEMIAKQRESRDIQNNLIGALVRAADDSPWATKAKMYLSESEIIGNIFNITIAGFDTTANAIAYAFLAFALYPEWQEWVIEELDMLSPCSDSQKYQKHYPRLTRCMALLYETVRIYSPVLHITRRANGPQATPFLVPNGTNIFVAVGCTHVSPEIYGSDALSFRPTRWIKPSVSGEHEVLVEPIKGTFLPWGVGPRQCPGQKMAQVEFVAVVQEVLGKWRVEPAERVGETREMAKERLHGLIQDSQPQVSQQLRHPEEVLLRFVKR</sequence>
<comment type="caution">
    <text evidence="9">The sequence shown here is derived from an EMBL/GenBank/DDBJ whole genome shotgun (WGS) entry which is preliminary data.</text>
</comment>
<name>A0A8H7AJ14_9EURO</name>
<evidence type="ECO:0000256" key="4">
    <source>
        <dbReference type="ARBA" id="ARBA00023002"/>
    </source>
</evidence>
<evidence type="ECO:0000313" key="10">
    <source>
        <dbReference type="Proteomes" id="UP000606974"/>
    </source>
</evidence>
<dbReference type="InterPro" id="IPR017972">
    <property type="entry name" value="Cyt_P450_CS"/>
</dbReference>
<evidence type="ECO:0000256" key="7">
    <source>
        <dbReference type="RuleBase" id="RU000461"/>
    </source>
</evidence>
<dbReference type="PRINTS" id="PR00463">
    <property type="entry name" value="EP450I"/>
</dbReference>
<dbReference type="GO" id="GO:0020037">
    <property type="term" value="F:heme binding"/>
    <property type="evidence" value="ECO:0007669"/>
    <property type="project" value="InterPro"/>
</dbReference>
<dbReference type="OrthoDB" id="1470350at2759"/>
<evidence type="ECO:0000256" key="6">
    <source>
        <dbReference type="PIRSR" id="PIRSR602401-1"/>
    </source>
</evidence>
<dbReference type="PROSITE" id="PS00086">
    <property type="entry name" value="CYTOCHROME_P450"/>
    <property type="match status" value="1"/>
</dbReference>
<evidence type="ECO:0000256" key="2">
    <source>
        <dbReference type="ARBA" id="ARBA00010617"/>
    </source>
</evidence>
<dbReference type="GO" id="GO:0016705">
    <property type="term" value="F:oxidoreductase activity, acting on paired donors, with incorporation or reduction of molecular oxygen"/>
    <property type="evidence" value="ECO:0007669"/>
    <property type="project" value="InterPro"/>
</dbReference>
<evidence type="ECO:0000256" key="8">
    <source>
        <dbReference type="SAM" id="Phobius"/>
    </source>
</evidence>
<keyword evidence="5 6" id="KW-0408">Iron</keyword>
<dbReference type="Pfam" id="PF00067">
    <property type="entry name" value="p450"/>
    <property type="match status" value="1"/>
</dbReference>
<dbReference type="InterPro" id="IPR050121">
    <property type="entry name" value="Cytochrome_P450_monoxygenase"/>
</dbReference>
<dbReference type="PANTHER" id="PTHR24305">
    <property type="entry name" value="CYTOCHROME P450"/>
    <property type="match status" value="1"/>
</dbReference>
<dbReference type="AlphaFoldDB" id="A0A8H7AJ14"/>
<keyword evidence="7" id="KW-0503">Monooxygenase</keyword>
<keyword evidence="3 6" id="KW-0479">Metal-binding</keyword>
<dbReference type="PRINTS" id="PR00385">
    <property type="entry name" value="P450"/>
</dbReference>
<dbReference type="Proteomes" id="UP000606974">
    <property type="component" value="Unassembled WGS sequence"/>
</dbReference>
<dbReference type="PANTHER" id="PTHR24305:SF166">
    <property type="entry name" value="CYTOCHROME P450 12A4, MITOCHONDRIAL-RELATED"/>
    <property type="match status" value="1"/>
</dbReference>
<keyword evidence="8" id="KW-0472">Membrane</keyword>
<organism evidence="9 10">
    <name type="scientific">Endocarpon pusillum</name>
    <dbReference type="NCBI Taxonomy" id="364733"/>
    <lineage>
        <taxon>Eukaryota</taxon>
        <taxon>Fungi</taxon>
        <taxon>Dikarya</taxon>
        <taxon>Ascomycota</taxon>
        <taxon>Pezizomycotina</taxon>
        <taxon>Eurotiomycetes</taxon>
        <taxon>Chaetothyriomycetidae</taxon>
        <taxon>Verrucariales</taxon>
        <taxon>Verrucariaceae</taxon>
        <taxon>Endocarpon</taxon>
    </lineage>
</organism>
<protein>
    <recommendedName>
        <fullName evidence="11">Cytochrome P450</fullName>
    </recommendedName>
</protein>
<dbReference type="GO" id="GO:0005506">
    <property type="term" value="F:iron ion binding"/>
    <property type="evidence" value="ECO:0007669"/>
    <property type="project" value="InterPro"/>
</dbReference>
<accession>A0A8H7AJ14</accession>
<evidence type="ECO:0000256" key="1">
    <source>
        <dbReference type="ARBA" id="ARBA00001971"/>
    </source>
</evidence>
<keyword evidence="10" id="KW-1185">Reference proteome</keyword>
<evidence type="ECO:0008006" key="11">
    <source>
        <dbReference type="Google" id="ProtNLM"/>
    </source>
</evidence>
<dbReference type="InterPro" id="IPR002401">
    <property type="entry name" value="Cyt_P450_E_grp-I"/>
</dbReference>
<dbReference type="EMBL" id="JAACFV010000095">
    <property type="protein sequence ID" value="KAF7506030.1"/>
    <property type="molecule type" value="Genomic_DNA"/>
</dbReference>
<dbReference type="CDD" id="cd11070">
    <property type="entry name" value="CYP56-like"/>
    <property type="match status" value="1"/>
</dbReference>
<keyword evidence="6 7" id="KW-0349">Heme</keyword>
<feature type="transmembrane region" description="Helical" evidence="8">
    <location>
        <begin position="5"/>
        <end position="24"/>
    </location>
</feature>
<reference evidence="9" key="1">
    <citation type="submission" date="2020-02" db="EMBL/GenBank/DDBJ databases">
        <authorList>
            <person name="Palmer J.M."/>
        </authorList>
    </citation>
    <scope>NUCLEOTIDE SEQUENCE</scope>
    <source>
        <strain evidence="9">EPUS1.4</strain>
        <tissue evidence="9">Thallus</tissue>
    </source>
</reference>
<feature type="binding site" description="axial binding residue" evidence="6">
    <location>
        <position position="476"/>
    </location>
    <ligand>
        <name>heme</name>
        <dbReference type="ChEBI" id="CHEBI:30413"/>
    </ligand>
    <ligandPart>
        <name>Fe</name>
        <dbReference type="ChEBI" id="CHEBI:18248"/>
    </ligandPart>
</feature>
<keyword evidence="8" id="KW-1133">Transmembrane helix</keyword>
<dbReference type="Gene3D" id="1.10.630.10">
    <property type="entry name" value="Cytochrome P450"/>
    <property type="match status" value="1"/>
</dbReference>
<keyword evidence="4 7" id="KW-0560">Oxidoreductase</keyword>
<dbReference type="GO" id="GO:0004497">
    <property type="term" value="F:monooxygenase activity"/>
    <property type="evidence" value="ECO:0007669"/>
    <property type="project" value="UniProtKB-KW"/>
</dbReference>
<comment type="similarity">
    <text evidence="2 7">Belongs to the cytochrome P450 family.</text>
</comment>
<dbReference type="InterPro" id="IPR036396">
    <property type="entry name" value="Cyt_P450_sf"/>
</dbReference>
<gene>
    <name evidence="9" type="ORF">GJ744_012277</name>
</gene>
<comment type="cofactor">
    <cofactor evidence="1 6">
        <name>heme</name>
        <dbReference type="ChEBI" id="CHEBI:30413"/>
    </cofactor>
</comment>
<evidence type="ECO:0000256" key="3">
    <source>
        <dbReference type="ARBA" id="ARBA00022723"/>
    </source>
</evidence>
<dbReference type="SUPFAM" id="SSF48264">
    <property type="entry name" value="Cytochrome P450"/>
    <property type="match status" value="1"/>
</dbReference>
<evidence type="ECO:0000256" key="5">
    <source>
        <dbReference type="ARBA" id="ARBA00023004"/>
    </source>
</evidence>
<evidence type="ECO:0000313" key="9">
    <source>
        <dbReference type="EMBL" id="KAF7506030.1"/>
    </source>
</evidence>
<proteinExistence type="inferred from homology"/>
<dbReference type="InterPro" id="IPR001128">
    <property type="entry name" value="Cyt_P450"/>
</dbReference>